<accession>A0ABP0KCZ4</accession>
<gene>
    <name evidence="2" type="ORF">SCF082_LOCUS16639</name>
</gene>
<evidence type="ECO:0000313" key="3">
    <source>
        <dbReference type="Proteomes" id="UP001642464"/>
    </source>
</evidence>
<proteinExistence type="predicted"/>
<name>A0ABP0KCZ4_9DINO</name>
<keyword evidence="3" id="KW-1185">Reference proteome</keyword>
<feature type="coiled-coil region" evidence="1">
    <location>
        <begin position="9"/>
        <end position="39"/>
    </location>
</feature>
<evidence type="ECO:0000313" key="2">
    <source>
        <dbReference type="EMBL" id="CAK9024467.1"/>
    </source>
</evidence>
<dbReference type="Proteomes" id="UP001642464">
    <property type="component" value="Unassembled WGS sequence"/>
</dbReference>
<reference evidence="2 3" key="1">
    <citation type="submission" date="2024-02" db="EMBL/GenBank/DDBJ databases">
        <authorList>
            <person name="Chen Y."/>
            <person name="Shah S."/>
            <person name="Dougan E. K."/>
            <person name="Thang M."/>
            <person name="Chan C."/>
        </authorList>
    </citation>
    <scope>NUCLEOTIDE SEQUENCE [LARGE SCALE GENOMIC DNA]</scope>
</reference>
<keyword evidence="1" id="KW-0175">Coiled coil</keyword>
<protein>
    <submittedName>
        <fullName evidence="2">Uncharacterized protein</fullName>
    </submittedName>
</protein>
<dbReference type="EMBL" id="CAXAMM010010890">
    <property type="protein sequence ID" value="CAK9024467.1"/>
    <property type="molecule type" value="Genomic_DNA"/>
</dbReference>
<organism evidence="2 3">
    <name type="scientific">Durusdinium trenchii</name>
    <dbReference type="NCBI Taxonomy" id="1381693"/>
    <lineage>
        <taxon>Eukaryota</taxon>
        <taxon>Sar</taxon>
        <taxon>Alveolata</taxon>
        <taxon>Dinophyceae</taxon>
        <taxon>Suessiales</taxon>
        <taxon>Symbiodiniaceae</taxon>
        <taxon>Durusdinium</taxon>
    </lineage>
</organism>
<sequence length="99" mass="11388">MPGDSAETLDDLRQECAVLRQQKVGLEAENRELQALVKEWRMWYAQCYKPQIEFLDAEVARMVAMAPTCRRLASTAVQALLARRARGREREAKVSVYVF</sequence>
<evidence type="ECO:0000256" key="1">
    <source>
        <dbReference type="SAM" id="Coils"/>
    </source>
</evidence>
<comment type="caution">
    <text evidence="2">The sequence shown here is derived from an EMBL/GenBank/DDBJ whole genome shotgun (WGS) entry which is preliminary data.</text>
</comment>